<dbReference type="GO" id="GO:0045259">
    <property type="term" value="C:proton-transporting ATP synthase complex"/>
    <property type="evidence" value="ECO:0007669"/>
    <property type="project" value="UniProtKB-KW"/>
</dbReference>
<dbReference type="InterPro" id="IPR020781">
    <property type="entry name" value="ATPase_OSCP/d_CS"/>
</dbReference>
<dbReference type="GO" id="GO:0005886">
    <property type="term" value="C:plasma membrane"/>
    <property type="evidence" value="ECO:0007669"/>
    <property type="project" value="UniProtKB-SubCell"/>
</dbReference>
<dbReference type="STRING" id="683124.SAMN05444337_0808"/>
<dbReference type="Proteomes" id="UP000184232">
    <property type="component" value="Unassembled WGS sequence"/>
</dbReference>
<keyword evidence="3 7" id="KW-0375">Hydrogen ion transport</keyword>
<evidence type="ECO:0000313" key="9">
    <source>
        <dbReference type="Proteomes" id="UP000184232"/>
    </source>
</evidence>
<dbReference type="GO" id="GO:0046933">
    <property type="term" value="F:proton-transporting ATP synthase activity, rotational mechanism"/>
    <property type="evidence" value="ECO:0007669"/>
    <property type="project" value="UniProtKB-UniRule"/>
</dbReference>
<organism evidence="8 9">
    <name type="scientific">Flavobacterium haoranii</name>
    <dbReference type="NCBI Taxonomy" id="683124"/>
    <lineage>
        <taxon>Bacteria</taxon>
        <taxon>Pseudomonadati</taxon>
        <taxon>Bacteroidota</taxon>
        <taxon>Flavobacteriia</taxon>
        <taxon>Flavobacteriales</taxon>
        <taxon>Flavobacteriaceae</taxon>
        <taxon>Flavobacterium</taxon>
    </lineage>
</organism>
<evidence type="ECO:0000256" key="6">
    <source>
        <dbReference type="ARBA" id="ARBA00023310"/>
    </source>
</evidence>
<keyword evidence="6 7" id="KW-0066">ATP synthesis</keyword>
<keyword evidence="9" id="KW-1185">Reference proteome</keyword>
<evidence type="ECO:0000256" key="5">
    <source>
        <dbReference type="ARBA" id="ARBA00023136"/>
    </source>
</evidence>
<gene>
    <name evidence="7" type="primary">atpH</name>
    <name evidence="8" type="ORF">SAMN05444337_0808</name>
</gene>
<evidence type="ECO:0000256" key="3">
    <source>
        <dbReference type="ARBA" id="ARBA00022781"/>
    </source>
</evidence>
<sequence>MAESRAAVRYAKAILDLAQVNNNADKVLSDMNSVLLSVKESKELRNFLENPVVKGQTKHNALTEIFSSSQNETKGLFQLLLENKRFEILPAIAKQFQALYNEANNIENAIVTTAVPLTGELETKVLSKIKEFSTKNVTISNVVDESIIGGFILRIGDKQYNASVANKLQQLKREFTNN</sequence>
<keyword evidence="7" id="KW-0139">CF(1)</keyword>
<dbReference type="PANTHER" id="PTHR11910">
    <property type="entry name" value="ATP SYNTHASE DELTA CHAIN"/>
    <property type="match status" value="1"/>
</dbReference>
<accession>A0A1M6E1I3</accession>
<evidence type="ECO:0000256" key="7">
    <source>
        <dbReference type="HAMAP-Rule" id="MF_01416"/>
    </source>
</evidence>
<evidence type="ECO:0000256" key="1">
    <source>
        <dbReference type="ARBA" id="ARBA00004370"/>
    </source>
</evidence>
<evidence type="ECO:0000313" key="8">
    <source>
        <dbReference type="EMBL" id="SHI79138.1"/>
    </source>
</evidence>
<protein>
    <recommendedName>
        <fullName evidence="7">ATP synthase subunit delta</fullName>
    </recommendedName>
    <alternativeName>
        <fullName evidence="7">ATP synthase F(1) sector subunit delta</fullName>
    </alternativeName>
    <alternativeName>
        <fullName evidence="7">F-type ATPase subunit delta</fullName>
        <shortName evidence="7">F-ATPase subunit delta</shortName>
    </alternativeName>
</protein>
<dbReference type="InterPro" id="IPR026015">
    <property type="entry name" value="ATP_synth_OSCP/delta_N_sf"/>
</dbReference>
<keyword evidence="7" id="KW-1003">Cell membrane</keyword>
<dbReference type="EMBL" id="FQZH01000001">
    <property type="protein sequence ID" value="SHI79138.1"/>
    <property type="molecule type" value="Genomic_DNA"/>
</dbReference>
<comment type="similarity">
    <text evidence="7">Belongs to the ATPase delta chain family.</text>
</comment>
<evidence type="ECO:0000256" key="4">
    <source>
        <dbReference type="ARBA" id="ARBA00023065"/>
    </source>
</evidence>
<dbReference type="Pfam" id="PF00213">
    <property type="entry name" value="OSCP"/>
    <property type="match status" value="1"/>
</dbReference>
<reference evidence="8 9" key="1">
    <citation type="submission" date="2016-11" db="EMBL/GenBank/DDBJ databases">
        <authorList>
            <person name="Jaros S."/>
            <person name="Januszkiewicz K."/>
            <person name="Wedrychowicz H."/>
        </authorList>
    </citation>
    <scope>NUCLEOTIDE SEQUENCE [LARGE SCALE GENOMIC DNA]</scope>
    <source>
        <strain evidence="8 9">DSM 22807</strain>
    </source>
</reference>
<dbReference type="NCBIfam" id="TIGR01145">
    <property type="entry name" value="ATP_synt_delta"/>
    <property type="match status" value="1"/>
</dbReference>
<dbReference type="PRINTS" id="PR00125">
    <property type="entry name" value="ATPASEDELTA"/>
</dbReference>
<dbReference type="Gene3D" id="1.10.520.20">
    <property type="entry name" value="N-terminal domain of the delta subunit of the F1F0-ATP synthase"/>
    <property type="match status" value="1"/>
</dbReference>
<proteinExistence type="inferred from homology"/>
<dbReference type="OrthoDB" id="9802471at2"/>
<dbReference type="PROSITE" id="PS00389">
    <property type="entry name" value="ATPASE_DELTA"/>
    <property type="match status" value="1"/>
</dbReference>
<dbReference type="InterPro" id="IPR000711">
    <property type="entry name" value="ATPase_OSCP/dsu"/>
</dbReference>
<evidence type="ECO:0000256" key="2">
    <source>
        <dbReference type="ARBA" id="ARBA00022448"/>
    </source>
</evidence>
<keyword evidence="4 7" id="KW-0406">Ion transport</keyword>
<name>A0A1M6E1I3_9FLAO</name>
<keyword evidence="5 7" id="KW-0472">Membrane</keyword>
<dbReference type="HAMAP" id="MF_01416">
    <property type="entry name" value="ATP_synth_delta_bact"/>
    <property type="match status" value="1"/>
</dbReference>
<comment type="function">
    <text evidence="7">This protein is part of the stalk that links CF(0) to CF(1). It either transmits conformational changes from CF(0) to CF(1) or is implicated in proton conduction.</text>
</comment>
<dbReference type="SUPFAM" id="SSF47928">
    <property type="entry name" value="N-terminal domain of the delta subunit of the F1F0-ATP synthase"/>
    <property type="match status" value="1"/>
</dbReference>
<comment type="subcellular location">
    <subcellularLocation>
        <location evidence="7">Cell membrane</location>
        <topology evidence="7">Peripheral membrane protein</topology>
    </subcellularLocation>
    <subcellularLocation>
        <location evidence="1">Membrane</location>
    </subcellularLocation>
</comment>
<dbReference type="RefSeq" id="WP_072781946.1">
    <property type="nucleotide sequence ID" value="NZ_CP045292.1"/>
</dbReference>
<comment type="function">
    <text evidence="7">F(1)F(0) ATP synthase produces ATP from ADP in the presence of a proton or sodium gradient. F-type ATPases consist of two structural domains, F(1) containing the extramembraneous catalytic core and F(0) containing the membrane proton channel, linked together by a central stalk and a peripheral stalk. During catalysis, ATP synthesis in the catalytic domain of F(1) is coupled via a rotary mechanism of the central stalk subunits to proton translocation.</text>
</comment>
<keyword evidence="2 7" id="KW-0813">Transport</keyword>
<dbReference type="AlphaFoldDB" id="A0A1M6E1I3"/>